<evidence type="ECO:0000313" key="1">
    <source>
        <dbReference type="EMBL" id="GLQ36054.1"/>
    </source>
</evidence>
<evidence type="ECO:0000313" key="2">
    <source>
        <dbReference type="Proteomes" id="UP001156694"/>
    </source>
</evidence>
<accession>A0ABQ5VXP1</accession>
<proteinExistence type="predicted"/>
<gene>
    <name evidence="1" type="ORF">GCM10007939_23380</name>
</gene>
<protein>
    <recommendedName>
        <fullName evidence="3">DUF465 domain-containing protein</fullName>
    </recommendedName>
</protein>
<dbReference type="Proteomes" id="UP001156694">
    <property type="component" value="Unassembled WGS sequence"/>
</dbReference>
<reference evidence="2" key="1">
    <citation type="journal article" date="2019" name="Int. J. Syst. Evol. Microbiol.">
        <title>The Global Catalogue of Microorganisms (GCM) 10K type strain sequencing project: providing services to taxonomists for standard genome sequencing and annotation.</title>
        <authorList>
            <consortium name="The Broad Institute Genomics Platform"/>
            <consortium name="The Broad Institute Genome Sequencing Center for Infectious Disease"/>
            <person name="Wu L."/>
            <person name="Ma J."/>
        </authorList>
    </citation>
    <scope>NUCLEOTIDE SEQUENCE [LARGE SCALE GENOMIC DNA]</scope>
    <source>
        <strain evidence="2">NBRC 110140</strain>
    </source>
</reference>
<dbReference type="InterPro" id="IPR038444">
    <property type="entry name" value="DUF465_sf"/>
</dbReference>
<dbReference type="Gene3D" id="6.10.280.50">
    <property type="match status" value="1"/>
</dbReference>
<dbReference type="InterPro" id="IPR007420">
    <property type="entry name" value="DUF465"/>
</dbReference>
<evidence type="ECO:0008006" key="3">
    <source>
        <dbReference type="Google" id="ProtNLM"/>
    </source>
</evidence>
<organism evidence="1 2">
    <name type="scientific">Amylibacter marinus</name>
    <dbReference type="NCBI Taxonomy" id="1475483"/>
    <lineage>
        <taxon>Bacteria</taxon>
        <taxon>Pseudomonadati</taxon>
        <taxon>Pseudomonadota</taxon>
        <taxon>Alphaproteobacteria</taxon>
        <taxon>Rhodobacterales</taxon>
        <taxon>Paracoccaceae</taxon>
        <taxon>Amylibacter</taxon>
    </lineage>
</organism>
<name>A0ABQ5VXP1_9RHOB</name>
<dbReference type="EMBL" id="BSNN01000008">
    <property type="protein sequence ID" value="GLQ36054.1"/>
    <property type="molecule type" value="Genomic_DNA"/>
</dbReference>
<sequence>MNRQEVLRIELAQKRLAHRDLNDSIDALHLSVNPDLLTLQRLKRNKLAIKDEIKRLEDAITPDIIA</sequence>
<comment type="caution">
    <text evidence="1">The sequence shown here is derived from an EMBL/GenBank/DDBJ whole genome shotgun (WGS) entry which is preliminary data.</text>
</comment>
<dbReference type="Pfam" id="PF04325">
    <property type="entry name" value="DUF465"/>
    <property type="match status" value="1"/>
</dbReference>
<keyword evidence="2" id="KW-1185">Reference proteome</keyword>